<dbReference type="Proteomes" id="UP000317332">
    <property type="component" value="Unassembled WGS sequence"/>
</dbReference>
<organism evidence="3 4">
    <name type="scientific">Paucihalobacter ruber</name>
    <dbReference type="NCBI Taxonomy" id="2567861"/>
    <lineage>
        <taxon>Bacteria</taxon>
        <taxon>Pseudomonadati</taxon>
        <taxon>Bacteroidota</taxon>
        <taxon>Flavobacteriia</taxon>
        <taxon>Flavobacteriales</taxon>
        <taxon>Flavobacteriaceae</taxon>
        <taxon>Paucihalobacter</taxon>
    </lineage>
</organism>
<name>A0A506PMJ8_9FLAO</name>
<comment type="caution">
    <text evidence="3">The sequence shown here is derived from an EMBL/GenBank/DDBJ whole genome shotgun (WGS) entry which is preliminary data.</text>
</comment>
<gene>
    <name evidence="3" type="ORF">FJ651_06125</name>
</gene>
<dbReference type="InterPro" id="IPR026444">
    <property type="entry name" value="Secre_tail"/>
</dbReference>
<dbReference type="NCBIfam" id="TIGR04183">
    <property type="entry name" value="Por_Secre_tail"/>
    <property type="match status" value="1"/>
</dbReference>
<accession>A0A506PMJ8</accession>
<evidence type="ECO:0000313" key="3">
    <source>
        <dbReference type="EMBL" id="TPV35096.1"/>
    </source>
</evidence>
<feature type="domain" description="Secretion system C-terminal sorting" evidence="2">
    <location>
        <begin position="2"/>
        <end position="55"/>
    </location>
</feature>
<evidence type="ECO:0000256" key="1">
    <source>
        <dbReference type="ARBA" id="ARBA00022729"/>
    </source>
</evidence>
<dbReference type="Pfam" id="PF18962">
    <property type="entry name" value="Por_Secre_tail"/>
    <property type="match status" value="1"/>
</dbReference>
<evidence type="ECO:0000313" key="4">
    <source>
        <dbReference type="Proteomes" id="UP000317332"/>
    </source>
</evidence>
<sequence>MNVSVFDMRVRQLYRNRFDASLKHGNTIDLGNVQGGFYLLNLTDGIKTIIKKMIIE</sequence>
<protein>
    <submittedName>
        <fullName evidence="3">T9SS type A sorting domain-containing protein</fullName>
    </submittedName>
</protein>
<dbReference type="OrthoDB" id="6278496at2"/>
<evidence type="ECO:0000259" key="2">
    <source>
        <dbReference type="Pfam" id="PF18962"/>
    </source>
</evidence>
<dbReference type="RefSeq" id="WP_140989572.1">
    <property type="nucleotide sequence ID" value="NZ_VHIQ01000002.1"/>
</dbReference>
<proteinExistence type="predicted"/>
<keyword evidence="1" id="KW-0732">Signal</keyword>
<reference evidence="3 4" key="1">
    <citation type="submission" date="2019-06" db="EMBL/GenBank/DDBJ databases">
        <title>Flavobacteriaceae Paucihalobacterium erythroidium CWB-1, complete genome.</title>
        <authorList>
            <person name="Wu S."/>
        </authorList>
    </citation>
    <scope>NUCLEOTIDE SEQUENCE [LARGE SCALE GENOMIC DNA]</scope>
    <source>
        <strain evidence="3 4">CWB-1</strain>
    </source>
</reference>
<dbReference type="AlphaFoldDB" id="A0A506PMJ8"/>
<keyword evidence="4" id="KW-1185">Reference proteome</keyword>
<dbReference type="EMBL" id="VHIQ01000002">
    <property type="protein sequence ID" value="TPV35096.1"/>
    <property type="molecule type" value="Genomic_DNA"/>
</dbReference>